<sequence>MPAIPLALAVPAAAASLAYLNARWSAFYDYSLLSALVRTHIRLRLAARRDRLSLFYKLEQHATTPSTSNHPFLVYENQTWTFREVYDTSLRYGQYLKNEHGVKKGEIVAMDFMNSAAFVFVWMGLWSIGASPAFINYNLANVSLEHCVKMSSARLLLVDEEVYREKFSEEVLRKFGDEGFRDGEGGGKVEVVVYDKGFEERALRAESVREKDECRTGVVGSDIAMLIYTSGTTGLPKPAIVSWNKVWVGGSFVTLFNGMKKTDRVYTCMPLYHSTAAILGYLGCLVNGTTIIIGRRFSASGFWPEVRATEATIVQYVGEALRYLLSTPPSTDPTTGEDLDKKHTVRLIYGNGLRPDIWHRVKSRFAIESICEFYAATEGHSGSWNYSSNDFSAGAIGRNGGLADFLVGRRLAVVDIDHETETPHRDGKTGYCTRVPRGQPGELLYALDANNISASFQGYFRNSEATQSKVLRDVFKSGDAWFRTGDLIRWDEEGRWFFSDRIGDTFRWRSENVSTSEVAEVLGRHRDVHEVTVYGVEVPHADGRAGCAAIIFRRGGGQEEGQQQQDSDLLREPEPSTLRSLAAHALAQLPKYAVPLFLRVTRELQATGNNKYQKHVLRREGVDMDVLLKSAAGGQSQMQDRIYWLRGDTYVPFEKGQWESVKRGEVKL</sequence>
<dbReference type="GO" id="GO:0044539">
    <property type="term" value="P:long-chain fatty acid import into cell"/>
    <property type="evidence" value="ECO:0007669"/>
    <property type="project" value="TreeGrafter"/>
</dbReference>
<feature type="transmembrane region" description="Helical" evidence="20">
    <location>
        <begin position="112"/>
        <end position="135"/>
    </location>
</feature>
<dbReference type="Gene3D" id="3.30.300.30">
    <property type="match status" value="1"/>
</dbReference>
<evidence type="ECO:0000256" key="19">
    <source>
        <dbReference type="ARBA" id="ARBA00078285"/>
    </source>
</evidence>
<comment type="subcellular location">
    <subcellularLocation>
        <location evidence="3">Cell membrane</location>
        <topology evidence="3">Multi-pass membrane protein</topology>
    </subcellularLocation>
    <subcellularLocation>
        <location evidence="1">Lipid droplet</location>
    </subcellularLocation>
    <subcellularLocation>
        <location evidence="2">Peroxisome membrane</location>
        <topology evidence="2">Multi-pass membrane protein</topology>
    </subcellularLocation>
</comment>
<keyword evidence="6" id="KW-1003">Cell membrane</keyword>
<evidence type="ECO:0000256" key="2">
    <source>
        <dbReference type="ARBA" id="ARBA00004585"/>
    </source>
</evidence>
<dbReference type="InterPro" id="IPR045851">
    <property type="entry name" value="AMP-bd_C_sf"/>
</dbReference>
<dbReference type="EMBL" id="PDNA01000099">
    <property type="protein sequence ID" value="PGH13866.1"/>
    <property type="molecule type" value="Genomic_DNA"/>
</dbReference>
<gene>
    <name evidence="23" type="ORF">AJ80_06135</name>
</gene>
<evidence type="ECO:0000256" key="15">
    <source>
        <dbReference type="ARBA" id="ARBA00023140"/>
    </source>
</evidence>
<comment type="catalytic activity">
    <reaction evidence="16">
        <text>a very long-chain fatty acid + ATP + CoA = a very long-chain fatty acyl-CoA + AMP + diphosphate</text>
        <dbReference type="Rhea" id="RHEA:54536"/>
        <dbReference type="ChEBI" id="CHEBI:30616"/>
        <dbReference type="ChEBI" id="CHEBI:33019"/>
        <dbReference type="ChEBI" id="CHEBI:57287"/>
        <dbReference type="ChEBI" id="CHEBI:58950"/>
        <dbReference type="ChEBI" id="CHEBI:138261"/>
        <dbReference type="ChEBI" id="CHEBI:456215"/>
    </reaction>
</comment>
<evidence type="ECO:0000256" key="3">
    <source>
        <dbReference type="ARBA" id="ARBA00004651"/>
    </source>
</evidence>
<keyword evidence="5" id="KW-0813">Transport</keyword>
<evidence type="ECO:0000256" key="5">
    <source>
        <dbReference type="ARBA" id="ARBA00022448"/>
    </source>
</evidence>
<evidence type="ECO:0000256" key="10">
    <source>
        <dbReference type="ARBA" id="ARBA00022741"/>
    </source>
</evidence>
<dbReference type="AlphaFoldDB" id="A0A2B7XXC5"/>
<evidence type="ECO:0000313" key="23">
    <source>
        <dbReference type="EMBL" id="PGH13866.1"/>
    </source>
</evidence>
<dbReference type="Proteomes" id="UP000224634">
    <property type="component" value="Unassembled WGS sequence"/>
</dbReference>
<keyword evidence="15" id="KW-0576">Peroxisome</keyword>
<dbReference type="FunFam" id="3.30.300.30:FF:000002">
    <property type="entry name" value="Long-chain fatty acid transport protein 1"/>
    <property type="match status" value="1"/>
</dbReference>
<evidence type="ECO:0000256" key="13">
    <source>
        <dbReference type="ARBA" id="ARBA00023055"/>
    </source>
</evidence>
<organism evidence="23 24">
    <name type="scientific">Polytolypa hystricis (strain UAMH7299)</name>
    <dbReference type="NCBI Taxonomy" id="1447883"/>
    <lineage>
        <taxon>Eukaryota</taxon>
        <taxon>Fungi</taxon>
        <taxon>Dikarya</taxon>
        <taxon>Ascomycota</taxon>
        <taxon>Pezizomycotina</taxon>
        <taxon>Eurotiomycetes</taxon>
        <taxon>Eurotiomycetidae</taxon>
        <taxon>Onygenales</taxon>
        <taxon>Onygenales incertae sedis</taxon>
        <taxon>Polytolypa</taxon>
    </lineage>
</organism>
<name>A0A2B7XXC5_POLH7</name>
<keyword evidence="24" id="KW-1185">Reference proteome</keyword>
<comment type="caution">
    <text evidence="23">The sequence shown here is derived from an EMBL/GenBank/DDBJ whole genome shotgun (WGS) entry which is preliminary data.</text>
</comment>
<dbReference type="OrthoDB" id="10253869at2759"/>
<dbReference type="GO" id="GO:0005811">
    <property type="term" value="C:lipid droplet"/>
    <property type="evidence" value="ECO:0007669"/>
    <property type="project" value="UniProtKB-SubCell"/>
</dbReference>
<keyword evidence="10" id="KW-0547">Nucleotide-binding</keyword>
<protein>
    <recommendedName>
        <fullName evidence="18">Very long-chain fatty acid transport protein</fullName>
    </recommendedName>
    <alternativeName>
        <fullName evidence="19">Very-long-chain acyl-CoA synthetase</fullName>
    </alternativeName>
</protein>
<evidence type="ECO:0000259" key="21">
    <source>
        <dbReference type="Pfam" id="PF00501"/>
    </source>
</evidence>
<comment type="function">
    <text evidence="17">Acyl-CoA synthetase required for both the import of long chain fatty acids (LCFAs) (C14-C18) and the activation very long chain fatty acids (VLCFAs) (C20-C26) by esterification of the fatty acids into metabolically active CoA-thioesters for subsequent degradation or incorporation into phospholipids. The transport and fatty acyl-CoA synthetase activities are genetically separable and are thus independent activities. Esterifies VLCFAs in the peroxisome matrix. The VLCFAs are actively transported into peroxisomes by a PXA1-PXA2 heterodimeric transporter in the peroxisomal membrane.</text>
</comment>
<keyword evidence="11" id="KW-0067">ATP-binding</keyword>
<evidence type="ECO:0000256" key="8">
    <source>
        <dbReference type="ARBA" id="ARBA00022677"/>
    </source>
</evidence>
<evidence type="ECO:0000256" key="16">
    <source>
        <dbReference type="ARBA" id="ARBA00051585"/>
    </source>
</evidence>
<dbReference type="Gene3D" id="3.40.50.12780">
    <property type="entry name" value="N-terminal domain of ligase-like"/>
    <property type="match status" value="1"/>
</dbReference>
<dbReference type="STRING" id="1447883.A0A2B7XXC5"/>
<dbReference type="GO" id="GO:0005778">
    <property type="term" value="C:peroxisomal membrane"/>
    <property type="evidence" value="ECO:0007669"/>
    <property type="project" value="UniProtKB-SubCell"/>
</dbReference>
<dbReference type="GO" id="GO:0009898">
    <property type="term" value="C:cytoplasmic side of plasma membrane"/>
    <property type="evidence" value="ECO:0007669"/>
    <property type="project" value="TreeGrafter"/>
</dbReference>
<keyword evidence="9 20" id="KW-0812">Transmembrane</keyword>
<evidence type="ECO:0000256" key="12">
    <source>
        <dbReference type="ARBA" id="ARBA00022989"/>
    </source>
</evidence>
<dbReference type="SUPFAM" id="SSF56801">
    <property type="entry name" value="Acetyl-CoA synthetase-like"/>
    <property type="match status" value="1"/>
</dbReference>
<reference evidence="23 24" key="1">
    <citation type="submission" date="2017-10" db="EMBL/GenBank/DDBJ databases">
        <title>Comparative genomics in systemic dimorphic fungi from Ajellomycetaceae.</title>
        <authorList>
            <person name="Munoz J.F."/>
            <person name="Mcewen J.G."/>
            <person name="Clay O.K."/>
            <person name="Cuomo C.A."/>
        </authorList>
    </citation>
    <scope>NUCLEOTIDE SEQUENCE [LARGE SCALE GENOMIC DNA]</scope>
    <source>
        <strain evidence="23 24">UAMH7299</strain>
    </source>
</reference>
<keyword evidence="13" id="KW-0445">Lipid transport</keyword>
<accession>A0A2B7XXC5</accession>
<comment type="similarity">
    <text evidence="4">Belongs to the ATP-dependent AMP-binding enzyme family.</text>
</comment>
<evidence type="ECO:0000256" key="4">
    <source>
        <dbReference type="ARBA" id="ARBA00006432"/>
    </source>
</evidence>
<evidence type="ECO:0000256" key="7">
    <source>
        <dbReference type="ARBA" id="ARBA00022598"/>
    </source>
</evidence>
<dbReference type="PANTHER" id="PTHR43107">
    <property type="entry name" value="LONG-CHAIN FATTY ACID TRANSPORT PROTEIN"/>
    <property type="match status" value="1"/>
</dbReference>
<evidence type="ECO:0000313" key="24">
    <source>
        <dbReference type="Proteomes" id="UP000224634"/>
    </source>
</evidence>
<dbReference type="InterPro" id="IPR042099">
    <property type="entry name" value="ANL_N_sf"/>
</dbReference>
<dbReference type="InterPro" id="IPR000873">
    <property type="entry name" value="AMP-dep_synth/lig_dom"/>
</dbReference>
<dbReference type="PANTHER" id="PTHR43107:SF15">
    <property type="entry name" value="FATTY ACID TRANSPORT PROTEIN 3, ISOFORM A"/>
    <property type="match status" value="1"/>
</dbReference>
<dbReference type="GO" id="GO:0004467">
    <property type="term" value="F:long-chain fatty acid-CoA ligase activity"/>
    <property type="evidence" value="ECO:0007669"/>
    <property type="project" value="TreeGrafter"/>
</dbReference>
<keyword evidence="14 20" id="KW-0472">Membrane</keyword>
<keyword evidence="8" id="KW-0551">Lipid droplet</keyword>
<feature type="domain" description="AMP-dependent synthetase/ligase" evidence="21">
    <location>
        <begin position="67"/>
        <end position="430"/>
    </location>
</feature>
<evidence type="ECO:0000256" key="1">
    <source>
        <dbReference type="ARBA" id="ARBA00004502"/>
    </source>
</evidence>
<evidence type="ECO:0000256" key="20">
    <source>
        <dbReference type="SAM" id="Phobius"/>
    </source>
</evidence>
<dbReference type="FunFam" id="3.40.50.12780:FF:000019">
    <property type="entry name" value="Long-chain fatty acid transporter"/>
    <property type="match status" value="1"/>
</dbReference>
<evidence type="ECO:0000256" key="11">
    <source>
        <dbReference type="ARBA" id="ARBA00022840"/>
    </source>
</evidence>
<evidence type="ECO:0000256" key="6">
    <source>
        <dbReference type="ARBA" id="ARBA00022475"/>
    </source>
</evidence>
<evidence type="ECO:0000256" key="17">
    <source>
        <dbReference type="ARBA" id="ARBA00060276"/>
    </source>
</evidence>
<keyword evidence="12 20" id="KW-1133">Transmembrane helix</keyword>
<dbReference type="Pfam" id="PF00501">
    <property type="entry name" value="AMP-binding"/>
    <property type="match status" value="1"/>
</dbReference>
<feature type="domain" description="AMP-binding enzyme C-terminal" evidence="22">
    <location>
        <begin position="517"/>
        <end position="611"/>
    </location>
</feature>
<dbReference type="InterPro" id="IPR025110">
    <property type="entry name" value="AMP-bd_C"/>
</dbReference>
<dbReference type="InterPro" id="IPR020845">
    <property type="entry name" value="AMP-binding_CS"/>
</dbReference>
<dbReference type="GO" id="GO:0005324">
    <property type="term" value="F:long-chain fatty acid transmembrane transporter activity"/>
    <property type="evidence" value="ECO:0007669"/>
    <property type="project" value="TreeGrafter"/>
</dbReference>
<dbReference type="PROSITE" id="PS00455">
    <property type="entry name" value="AMP_BINDING"/>
    <property type="match status" value="1"/>
</dbReference>
<evidence type="ECO:0000256" key="14">
    <source>
        <dbReference type="ARBA" id="ARBA00023136"/>
    </source>
</evidence>
<dbReference type="GO" id="GO:0005524">
    <property type="term" value="F:ATP binding"/>
    <property type="evidence" value="ECO:0007669"/>
    <property type="project" value="UniProtKB-KW"/>
</dbReference>
<proteinExistence type="inferred from homology"/>
<dbReference type="Pfam" id="PF13193">
    <property type="entry name" value="AMP-binding_C"/>
    <property type="match status" value="1"/>
</dbReference>
<evidence type="ECO:0000256" key="9">
    <source>
        <dbReference type="ARBA" id="ARBA00022692"/>
    </source>
</evidence>
<evidence type="ECO:0000256" key="18">
    <source>
        <dbReference type="ARBA" id="ARBA00068795"/>
    </source>
</evidence>
<evidence type="ECO:0000259" key="22">
    <source>
        <dbReference type="Pfam" id="PF13193"/>
    </source>
</evidence>
<keyword evidence="7" id="KW-0436">Ligase</keyword>